<evidence type="ECO:0000313" key="1">
    <source>
        <dbReference type="EMBL" id="EGG20511.1"/>
    </source>
</evidence>
<name>F4PRF9_CACFS</name>
<reference evidence="2" key="1">
    <citation type="journal article" date="2011" name="Genome Res.">
        <title>Phylogeny-wide analysis of social amoeba genomes highlights ancient origins for complex intercellular communication.</title>
        <authorList>
            <person name="Heidel A.J."/>
            <person name="Lawal H.M."/>
            <person name="Felder M."/>
            <person name="Schilde C."/>
            <person name="Helps N.R."/>
            <person name="Tunggal B."/>
            <person name="Rivero F."/>
            <person name="John U."/>
            <person name="Schleicher M."/>
            <person name="Eichinger L."/>
            <person name="Platzer M."/>
            <person name="Noegel A.A."/>
            <person name="Schaap P."/>
            <person name="Gloeckner G."/>
        </authorList>
    </citation>
    <scope>NUCLEOTIDE SEQUENCE [LARGE SCALE GENOMIC DNA]</scope>
    <source>
        <strain evidence="2">SH3</strain>
    </source>
</reference>
<gene>
    <name evidence="1" type="ORF">DFA_00372</name>
</gene>
<dbReference type="AlphaFoldDB" id="F4PRF9"/>
<dbReference type="RefSeq" id="XP_004358361.1">
    <property type="nucleotide sequence ID" value="XM_004358304.1"/>
</dbReference>
<dbReference type="KEGG" id="dfa:DFA_00372"/>
<organism evidence="1 2">
    <name type="scientific">Cavenderia fasciculata</name>
    <name type="common">Slime mold</name>
    <name type="synonym">Dictyostelium fasciculatum</name>
    <dbReference type="NCBI Taxonomy" id="261658"/>
    <lineage>
        <taxon>Eukaryota</taxon>
        <taxon>Amoebozoa</taxon>
        <taxon>Evosea</taxon>
        <taxon>Eumycetozoa</taxon>
        <taxon>Dictyostelia</taxon>
        <taxon>Acytosteliales</taxon>
        <taxon>Cavenderiaceae</taxon>
        <taxon>Cavenderia</taxon>
    </lineage>
</organism>
<sequence>MNFDLEEEEEEEEILDKYFPLNIIFRKDIPMYRSIIYNKFDDMTTIPFKSYPVLHSLNFFIQERNDEQIATLIVHNVPIRLFNLSPEPQYIILPFDDNSTIQFKRYPVLHARMFIFQRRDDNVDFLLAVESFPNFLST</sequence>
<protein>
    <submittedName>
        <fullName evidence="1">Uncharacterized protein</fullName>
    </submittedName>
</protein>
<dbReference type="Proteomes" id="UP000007797">
    <property type="component" value="Unassembled WGS sequence"/>
</dbReference>
<evidence type="ECO:0000313" key="2">
    <source>
        <dbReference type="Proteomes" id="UP000007797"/>
    </source>
</evidence>
<dbReference type="EMBL" id="GL883010">
    <property type="protein sequence ID" value="EGG20511.1"/>
    <property type="molecule type" value="Genomic_DNA"/>
</dbReference>
<dbReference type="GeneID" id="14872575"/>
<proteinExistence type="predicted"/>
<keyword evidence="2" id="KW-1185">Reference proteome</keyword>
<accession>F4PRF9</accession>